<gene>
    <name evidence="3" type="ORF">D0859_00389</name>
</gene>
<evidence type="ECO:0000259" key="2">
    <source>
        <dbReference type="Pfam" id="PF10056"/>
    </source>
</evidence>
<protein>
    <recommendedName>
        <fullName evidence="2">DUF2293 domain-containing protein</fullName>
    </recommendedName>
</protein>
<accession>A0A3M7JCP5</accession>
<feature type="region of interest" description="Disordered" evidence="1">
    <location>
        <begin position="289"/>
        <end position="309"/>
    </location>
</feature>
<dbReference type="OrthoDB" id="5288828at2759"/>
<dbReference type="PANTHER" id="PTHR38113:SF1">
    <property type="entry name" value="DUF2293 DOMAIN-CONTAINING PROTEIN"/>
    <property type="match status" value="1"/>
</dbReference>
<reference evidence="3 4" key="1">
    <citation type="journal article" date="2018" name="BMC Genomics">
        <title>Genomic evidence for intraspecific hybridization in a clonal and extremely halotolerant yeast.</title>
        <authorList>
            <person name="Gostincar C."/>
            <person name="Stajich J.E."/>
            <person name="Zupancic J."/>
            <person name="Zalar P."/>
            <person name="Gunde-Cimerman N."/>
        </authorList>
    </citation>
    <scope>NUCLEOTIDE SEQUENCE [LARGE SCALE GENOMIC DNA]</scope>
    <source>
        <strain evidence="3 4">EXF-120</strain>
    </source>
</reference>
<dbReference type="Pfam" id="PF10056">
    <property type="entry name" value="DUF2293"/>
    <property type="match status" value="1"/>
</dbReference>
<dbReference type="EMBL" id="QWIT01000005">
    <property type="protein sequence ID" value="RMZ35435.1"/>
    <property type="molecule type" value="Genomic_DNA"/>
</dbReference>
<feature type="region of interest" description="Disordered" evidence="1">
    <location>
        <begin position="434"/>
        <end position="483"/>
    </location>
</feature>
<dbReference type="Proteomes" id="UP000281677">
    <property type="component" value="Unassembled WGS sequence"/>
</dbReference>
<proteinExistence type="predicted"/>
<comment type="caution">
    <text evidence="3">The sequence shown here is derived from an EMBL/GenBank/DDBJ whole genome shotgun (WGS) entry which is preliminary data.</text>
</comment>
<feature type="domain" description="DUF2293" evidence="2">
    <location>
        <begin position="182"/>
        <end position="265"/>
    </location>
</feature>
<dbReference type="VEuPathDB" id="FungiDB:BTJ68_01569"/>
<dbReference type="PANTHER" id="PTHR38113">
    <property type="match status" value="1"/>
</dbReference>
<evidence type="ECO:0000256" key="1">
    <source>
        <dbReference type="SAM" id="MobiDB-lite"/>
    </source>
</evidence>
<organism evidence="3 4">
    <name type="scientific">Hortaea werneckii</name>
    <name type="common">Black yeast</name>
    <name type="synonym">Cladosporium werneckii</name>
    <dbReference type="NCBI Taxonomy" id="91943"/>
    <lineage>
        <taxon>Eukaryota</taxon>
        <taxon>Fungi</taxon>
        <taxon>Dikarya</taxon>
        <taxon>Ascomycota</taxon>
        <taxon>Pezizomycotina</taxon>
        <taxon>Dothideomycetes</taxon>
        <taxon>Dothideomycetidae</taxon>
        <taxon>Mycosphaerellales</taxon>
        <taxon>Teratosphaeriaceae</taxon>
        <taxon>Hortaea</taxon>
    </lineage>
</organism>
<dbReference type="AlphaFoldDB" id="A0A3M7JCP5"/>
<feature type="compositionally biased region" description="Polar residues" evidence="1">
    <location>
        <begin position="1"/>
        <end position="14"/>
    </location>
</feature>
<evidence type="ECO:0000313" key="4">
    <source>
        <dbReference type="Proteomes" id="UP000281677"/>
    </source>
</evidence>
<sequence>MTTGSTSRNPSRAGSTAREILKRREKPYKTEQQTVFAKRRKLNLHVRIDTSLRSPALGTYGEAFAGLFGLGTPELAERCKELSRQRGLPVSVVNSKPTSKNAADPEKISHHIHRVGYHFRAEVVEDACEQLKYTVYDDKYMKESDLPARSQGLHSTLLKYGIDPAAVNRFDNSESPDKVGAAIKELFPRIPDQDLREIVHHAWEEGTRRVGTNSTLELPRRVQLATTARIRHMYTDYDRLLRAFEWKEARAMIEAECLKKLIEWRGESGDDADDEELEEIVRETIVLDDDDQTVSGNTSEADDDGDTSDASVEITHVTDFGAESGVDDRTRRWLDRSRPRQKAGRQRAAIAKQKIGAARQQLRAPAPNPLPATQFVAAYPGPSATIPSRETFINGQRYMAVPTEQPAYQHLAAPRNGANSPTVHTAPHHQQMYASVNGRPSDPVRDLPVASIESDDGTSRPIDGRMSFRSRNNDSYVSPRERRQWQAPEVVDLTSPARPGQRLRSSNAQVTRETGVIPAPVLSGDSPAGPPLQNRAVPPAPVGYRFAEVEEYDPTRPLIQARPQAHAPPLQRVPGLSYVPQYTSQPPYVQQPYSGQDLHPVHGAPAPVQQAPREVPAQAPYPYVQFAAPKASPYYPTNGAPAPTQYYYPR</sequence>
<evidence type="ECO:0000313" key="3">
    <source>
        <dbReference type="EMBL" id="RMZ35435.1"/>
    </source>
</evidence>
<name>A0A3M7JCP5_HORWE</name>
<dbReference type="InterPro" id="IPR018744">
    <property type="entry name" value="DUF2293"/>
</dbReference>
<feature type="region of interest" description="Disordered" evidence="1">
    <location>
        <begin position="1"/>
        <end position="31"/>
    </location>
</feature>